<feature type="domain" description="Protein kinase" evidence="4">
    <location>
        <begin position="27"/>
        <end position="141"/>
    </location>
</feature>
<dbReference type="WBParaSite" id="PSAMB.scaffold12355size2806.g34809.t1">
    <property type="protein sequence ID" value="PSAMB.scaffold12355size2806.g34809.t1"/>
    <property type="gene ID" value="PSAMB.scaffold12355size2806.g34809"/>
</dbReference>
<dbReference type="InterPro" id="IPR000719">
    <property type="entry name" value="Prot_kinase_dom"/>
</dbReference>
<evidence type="ECO:0000256" key="2">
    <source>
        <dbReference type="ARBA" id="ARBA00022840"/>
    </source>
</evidence>
<dbReference type="PANTHER" id="PTHR24055">
    <property type="entry name" value="MITOGEN-ACTIVATED PROTEIN KINASE"/>
    <property type="match status" value="1"/>
</dbReference>
<accession>A0A914UTZ6</accession>
<dbReference type="InterPro" id="IPR017441">
    <property type="entry name" value="Protein_kinase_ATP_BS"/>
</dbReference>
<dbReference type="SMART" id="SM00220">
    <property type="entry name" value="S_TKc"/>
    <property type="match status" value="1"/>
</dbReference>
<dbReference type="GO" id="GO:0005524">
    <property type="term" value="F:ATP binding"/>
    <property type="evidence" value="ECO:0007669"/>
    <property type="project" value="UniProtKB-UniRule"/>
</dbReference>
<evidence type="ECO:0000256" key="1">
    <source>
        <dbReference type="ARBA" id="ARBA00022741"/>
    </source>
</evidence>
<evidence type="ECO:0000259" key="4">
    <source>
        <dbReference type="PROSITE" id="PS50011"/>
    </source>
</evidence>
<dbReference type="Gene3D" id="3.30.200.20">
    <property type="entry name" value="Phosphorylase Kinase, domain 1"/>
    <property type="match status" value="1"/>
</dbReference>
<dbReference type="InterPro" id="IPR011009">
    <property type="entry name" value="Kinase-like_dom_sf"/>
</dbReference>
<dbReference type="Pfam" id="PF00069">
    <property type="entry name" value="Pkinase"/>
    <property type="match status" value="1"/>
</dbReference>
<dbReference type="InterPro" id="IPR050117">
    <property type="entry name" value="MAPK"/>
</dbReference>
<feature type="binding site" evidence="3">
    <location>
        <position position="57"/>
    </location>
    <ligand>
        <name>ATP</name>
        <dbReference type="ChEBI" id="CHEBI:30616"/>
    </ligand>
</feature>
<proteinExistence type="predicted"/>
<keyword evidence="1 3" id="KW-0547">Nucleotide-binding</keyword>
<dbReference type="AlphaFoldDB" id="A0A914UTZ6"/>
<reference evidence="6" key="1">
    <citation type="submission" date="2022-11" db="UniProtKB">
        <authorList>
            <consortium name="WormBaseParasite"/>
        </authorList>
    </citation>
    <scope>IDENTIFICATION</scope>
</reference>
<organism evidence="5 6">
    <name type="scientific">Plectus sambesii</name>
    <dbReference type="NCBI Taxonomy" id="2011161"/>
    <lineage>
        <taxon>Eukaryota</taxon>
        <taxon>Metazoa</taxon>
        <taxon>Ecdysozoa</taxon>
        <taxon>Nematoda</taxon>
        <taxon>Chromadorea</taxon>
        <taxon>Plectida</taxon>
        <taxon>Plectina</taxon>
        <taxon>Plectoidea</taxon>
        <taxon>Plectidae</taxon>
        <taxon>Plectus</taxon>
    </lineage>
</organism>
<dbReference type="FunFam" id="3.30.200.20:FF:000553">
    <property type="entry name" value="Mitogen-activated protein kinase"/>
    <property type="match status" value="1"/>
</dbReference>
<evidence type="ECO:0000313" key="5">
    <source>
        <dbReference type="Proteomes" id="UP000887566"/>
    </source>
</evidence>
<dbReference type="PROSITE" id="PS00107">
    <property type="entry name" value="PROTEIN_KINASE_ATP"/>
    <property type="match status" value="1"/>
</dbReference>
<protein>
    <submittedName>
        <fullName evidence="6">Protein kinase domain-containing protein</fullName>
    </submittedName>
</protein>
<sequence length="141" mass="15903">MGKFNNILADLAKRQLQFDFKLEGTPYEGQMEIGVGAFGIVCEAIDTRSASRVAIKKIGHASATPTLARRTLREVRCLRYIYHDNIVPLLDMFQAPGPLGNDIYLVMELMEGSLHSVIRSNQVMEPDLVAYFLYQILRGLR</sequence>
<dbReference type="PROSITE" id="PS50011">
    <property type="entry name" value="PROTEIN_KINASE_DOM"/>
    <property type="match status" value="1"/>
</dbReference>
<keyword evidence="5" id="KW-1185">Reference proteome</keyword>
<name>A0A914UTZ6_9BILA</name>
<keyword evidence="2 3" id="KW-0067">ATP-binding</keyword>
<evidence type="ECO:0000256" key="3">
    <source>
        <dbReference type="PROSITE-ProRule" id="PRU10141"/>
    </source>
</evidence>
<dbReference type="GO" id="GO:0004672">
    <property type="term" value="F:protein kinase activity"/>
    <property type="evidence" value="ECO:0007669"/>
    <property type="project" value="InterPro"/>
</dbReference>
<dbReference type="Gene3D" id="1.10.510.10">
    <property type="entry name" value="Transferase(Phosphotransferase) domain 1"/>
    <property type="match status" value="1"/>
</dbReference>
<evidence type="ECO:0000313" key="6">
    <source>
        <dbReference type="WBParaSite" id="PSAMB.scaffold12355size2806.g34809.t1"/>
    </source>
</evidence>
<dbReference type="Proteomes" id="UP000887566">
    <property type="component" value="Unplaced"/>
</dbReference>
<dbReference type="SUPFAM" id="SSF56112">
    <property type="entry name" value="Protein kinase-like (PK-like)"/>
    <property type="match status" value="1"/>
</dbReference>